<evidence type="ECO:0000256" key="1">
    <source>
        <dbReference type="SAM" id="MobiDB-lite"/>
    </source>
</evidence>
<protein>
    <submittedName>
        <fullName evidence="2">Uncharacterized protein</fullName>
    </submittedName>
</protein>
<dbReference type="AlphaFoldDB" id="A0A9P4HSU7"/>
<keyword evidence="3" id="KW-1185">Reference proteome</keyword>
<dbReference type="Proteomes" id="UP000799776">
    <property type="component" value="Unassembled WGS sequence"/>
</dbReference>
<comment type="caution">
    <text evidence="2">The sequence shown here is derived from an EMBL/GenBank/DDBJ whole genome shotgun (WGS) entry which is preliminary data.</text>
</comment>
<organism evidence="2 3">
    <name type="scientific">Saccharata proteae CBS 121410</name>
    <dbReference type="NCBI Taxonomy" id="1314787"/>
    <lineage>
        <taxon>Eukaryota</taxon>
        <taxon>Fungi</taxon>
        <taxon>Dikarya</taxon>
        <taxon>Ascomycota</taxon>
        <taxon>Pezizomycotina</taxon>
        <taxon>Dothideomycetes</taxon>
        <taxon>Dothideomycetes incertae sedis</taxon>
        <taxon>Botryosphaeriales</taxon>
        <taxon>Saccharataceae</taxon>
        <taxon>Saccharata</taxon>
    </lineage>
</organism>
<feature type="region of interest" description="Disordered" evidence="1">
    <location>
        <begin position="29"/>
        <end position="60"/>
    </location>
</feature>
<reference evidence="2" key="1">
    <citation type="journal article" date="2020" name="Stud. Mycol.">
        <title>101 Dothideomycetes genomes: a test case for predicting lifestyles and emergence of pathogens.</title>
        <authorList>
            <person name="Haridas S."/>
            <person name="Albert R."/>
            <person name="Binder M."/>
            <person name="Bloem J."/>
            <person name="Labutti K."/>
            <person name="Salamov A."/>
            <person name="Andreopoulos B."/>
            <person name="Baker S."/>
            <person name="Barry K."/>
            <person name="Bills G."/>
            <person name="Bluhm B."/>
            <person name="Cannon C."/>
            <person name="Castanera R."/>
            <person name="Culley D."/>
            <person name="Daum C."/>
            <person name="Ezra D."/>
            <person name="Gonzalez J."/>
            <person name="Henrissat B."/>
            <person name="Kuo A."/>
            <person name="Liang C."/>
            <person name="Lipzen A."/>
            <person name="Lutzoni F."/>
            <person name="Magnuson J."/>
            <person name="Mondo S."/>
            <person name="Nolan M."/>
            <person name="Ohm R."/>
            <person name="Pangilinan J."/>
            <person name="Park H.-J."/>
            <person name="Ramirez L."/>
            <person name="Alfaro M."/>
            <person name="Sun H."/>
            <person name="Tritt A."/>
            <person name="Yoshinaga Y."/>
            <person name="Zwiers L.-H."/>
            <person name="Turgeon B."/>
            <person name="Goodwin S."/>
            <person name="Spatafora J."/>
            <person name="Crous P."/>
            <person name="Grigoriev I."/>
        </authorList>
    </citation>
    <scope>NUCLEOTIDE SEQUENCE</scope>
    <source>
        <strain evidence="2">CBS 121410</strain>
    </source>
</reference>
<accession>A0A9P4HSU7</accession>
<evidence type="ECO:0000313" key="2">
    <source>
        <dbReference type="EMBL" id="KAF2084665.1"/>
    </source>
</evidence>
<evidence type="ECO:0000313" key="3">
    <source>
        <dbReference type="Proteomes" id="UP000799776"/>
    </source>
</evidence>
<gene>
    <name evidence="2" type="ORF">K490DRAFT_59464</name>
</gene>
<name>A0A9P4HSU7_9PEZI</name>
<sequence>MRAPWVVASRAGQLHGWRIGHIRGSIISMGQPTDHVSQGQSEDIYKKPQPDGPTARDGAKGGLVARTDEEAGAAIEGRVVMPSGPAWHGVGSRLEKNECNPLTVPQTGRAVARDCTSAPALLDRLLKAKARLARPEYIAPSNSSHERSAKGLAWPQSQPNALYPIVVMLPRSHFRDIQYFLLSPSSEAPRAY</sequence>
<dbReference type="EMBL" id="ML978739">
    <property type="protein sequence ID" value="KAF2084665.1"/>
    <property type="molecule type" value="Genomic_DNA"/>
</dbReference>
<proteinExistence type="predicted"/>
<feature type="compositionally biased region" description="Polar residues" evidence="1">
    <location>
        <begin position="29"/>
        <end position="41"/>
    </location>
</feature>